<name>A0ACC2VS04_9TREE</name>
<keyword evidence="2" id="KW-1185">Reference proteome</keyword>
<organism evidence="1 2">
    <name type="scientific">Naganishia adeliensis</name>
    <dbReference type="NCBI Taxonomy" id="92952"/>
    <lineage>
        <taxon>Eukaryota</taxon>
        <taxon>Fungi</taxon>
        <taxon>Dikarya</taxon>
        <taxon>Basidiomycota</taxon>
        <taxon>Agaricomycotina</taxon>
        <taxon>Tremellomycetes</taxon>
        <taxon>Filobasidiales</taxon>
        <taxon>Filobasidiaceae</taxon>
        <taxon>Naganishia</taxon>
    </lineage>
</organism>
<gene>
    <name evidence="1" type="ORF">QFC20_005033</name>
</gene>
<protein>
    <submittedName>
        <fullName evidence="1">Uncharacterized protein</fullName>
    </submittedName>
</protein>
<dbReference type="Proteomes" id="UP001230649">
    <property type="component" value="Unassembled WGS sequence"/>
</dbReference>
<evidence type="ECO:0000313" key="2">
    <source>
        <dbReference type="Proteomes" id="UP001230649"/>
    </source>
</evidence>
<evidence type="ECO:0000313" key="1">
    <source>
        <dbReference type="EMBL" id="KAJ9102204.1"/>
    </source>
</evidence>
<reference evidence="1" key="1">
    <citation type="submission" date="2023-04" db="EMBL/GenBank/DDBJ databases">
        <title>Draft Genome sequencing of Naganishia species isolated from polar environments using Oxford Nanopore Technology.</title>
        <authorList>
            <person name="Leo P."/>
            <person name="Venkateswaran K."/>
        </authorList>
    </citation>
    <scope>NUCLEOTIDE SEQUENCE</scope>
    <source>
        <strain evidence="1">MNA-CCFEE 5262</strain>
    </source>
</reference>
<comment type="caution">
    <text evidence="1">The sequence shown here is derived from an EMBL/GenBank/DDBJ whole genome shotgun (WGS) entry which is preliminary data.</text>
</comment>
<sequence length="581" mass="63995">MNAAQTTESQTIEAPQHSPMTKNMETAWQRRQPSASTGKKRVTLHTAPAANALVYARHAETGNDEDTAGGDPGPSTMRHRSAITLDPIPTSKPTIMRQTDLFLTEDPTTSPFPPSSKDEVVDIPDFGEILGLTSENPADNYTLARSFRASWKRRLFLLMEEPGSSREAFVVHVASTGTIVASALLTMLSTLPSFHTDPKSTKALFGLDTMIVVLFTVEYIARLLAHSDSWRMCWKWATSFFAIVDLLAVLPYHIEVALHEDTTILFRFSILRTLRLLRVFRAFKYQNQMLFTIEVMYIAIHRSKDALLALAFFIAMALVVFSTLIYFAERGVWDGTLGTFVDAEGGSPRRIVCGISLLRRYGELIPRSILGRLFTVPLLVFGLLLIALPSFVLGRNFAIVFDAMSNQIKQPIDAAAQSPRDSYDHAQEGPGRPLSVSHHTSRATSPLSRTGRRSPSPLGRPSIRVPERGNMVNGAQYDSLPTGDSNGNGSLSSFSLSQVEAGRTHPMLPPDEARLAALGPRTGGGDAGLGKNDLTNLKLASNQQILLLEIERLRDIMETQGTVLQEMKEMLLKMEATRVTS</sequence>
<accession>A0ACC2VS04</accession>
<dbReference type="EMBL" id="JASBWS010000065">
    <property type="protein sequence ID" value="KAJ9102204.1"/>
    <property type="molecule type" value="Genomic_DNA"/>
</dbReference>
<proteinExistence type="predicted"/>